<keyword evidence="3" id="KW-1185">Reference proteome</keyword>
<sequence>MASPRALIEVWDDAGRSEYSGSGLRAKIRVGGDLLPACAARRSTGQRRRCMRRRDEGPAEFLDRRLVAIMVVDPRIPSYVACELEELSLIGPKRLPPFRSAKFWKGHAEAKCRFFAWLALHGKVLTADNLALRGWPHDPICKLCHIHQETVQHLTLDCQFSTTVREQIFAWNGTFGVPPPPGGRSLNDWWDETISHLPKEKKREASGAIIYSMWGVWKERNRRVFQNTALQPTAVAALVKEDIAQRAYAHTQDPGDGSSA</sequence>
<gene>
    <name evidence="2" type="ORF">QYE76_012406</name>
</gene>
<protein>
    <recommendedName>
        <fullName evidence="1">Reverse transcriptase zinc-binding domain-containing protein</fullName>
    </recommendedName>
</protein>
<organism evidence="2 3">
    <name type="scientific">Lolium multiflorum</name>
    <name type="common">Italian ryegrass</name>
    <name type="synonym">Lolium perenne subsp. multiflorum</name>
    <dbReference type="NCBI Taxonomy" id="4521"/>
    <lineage>
        <taxon>Eukaryota</taxon>
        <taxon>Viridiplantae</taxon>
        <taxon>Streptophyta</taxon>
        <taxon>Embryophyta</taxon>
        <taxon>Tracheophyta</taxon>
        <taxon>Spermatophyta</taxon>
        <taxon>Magnoliopsida</taxon>
        <taxon>Liliopsida</taxon>
        <taxon>Poales</taxon>
        <taxon>Poaceae</taxon>
        <taxon>BOP clade</taxon>
        <taxon>Pooideae</taxon>
        <taxon>Poodae</taxon>
        <taxon>Poeae</taxon>
        <taxon>Poeae Chloroplast Group 2 (Poeae type)</taxon>
        <taxon>Loliodinae</taxon>
        <taxon>Loliinae</taxon>
        <taxon>Lolium</taxon>
    </lineage>
</organism>
<evidence type="ECO:0000313" key="3">
    <source>
        <dbReference type="Proteomes" id="UP001231189"/>
    </source>
</evidence>
<accession>A0AAD8U0X7</accession>
<dbReference type="AlphaFoldDB" id="A0AAD8U0X7"/>
<reference evidence="2" key="1">
    <citation type="submission" date="2023-07" db="EMBL/GenBank/DDBJ databases">
        <title>A chromosome-level genome assembly of Lolium multiflorum.</title>
        <authorList>
            <person name="Chen Y."/>
            <person name="Copetti D."/>
            <person name="Kolliker R."/>
            <person name="Studer B."/>
        </authorList>
    </citation>
    <scope>NUCLEOTIDE SEQUENCE</scope>
    <source>
        <strain evidence="2">02402/16</strain>
        <tissue evidence="2">Leaf</tissue>
    </source>
</reference>
<dbReference type="Pfam" id="PF13966">
    <property type="entry name" value="zf-RVT"/>
    <property type="match status" value="1"/>
</dbReference>
<evidence type="ECO:0000259" key="1">
    <source>
        <dbReference type="Pfam" id="PF13966"/>
    </source>
</evidence>
<dbReference type="InterPro" id="IPR026960">
    <property type="entry name" value="RVT-Znf"/>
</dbReference>
<name>A0AAD8U0X7_LOLMU</name>
<dbReference type="EMBL" id="JAUUTY010000001">
    <property type="protein sequence ID" value="KAK1695709.1"/>
    <property type="molecule type" value="Genomic_DNA"/>
</dbReference>
<evidence type="ECO:0000313" key="2">
    <source>
        <dbReference type="EMBL" id="KAK1695709.1"/>
    </source>
</evidence>
<comment type="caution">
    <text evidence="2">The sequence shown here is derived from an EMBL/GenBank/DDBJ whole genome shotgun (WGS) entry which is preliminary data.</text>
</comment>
<proteinExistence type="predicted"/>
<dbReference type="Proteomes" id="UP001231189">
    <property type="component" value="Unassembled WGS sequence"/>
</dbReference>
<feature type="domain" description="Reverse transcriptase zinc-binding" evidence="1">
    <location>
        <begin position="101"/>
        <end position="163"/>
    </location>
</feature>